<sequence length="1172" mass="126774">MTAMTMADSGFLAATAIPNTIVWTPLLVLRVLSPFLLLGAALSTIFSRPSPPHSPSPITSVVVATRTPRRAVILPLLSLSALTFLLDGLTFVAFTVISKEWPEWTGIEVGAVEGLVAFAGLAAVGAWKDVQGVDVWFFRRISFGITWSLLLDIAQVILLGLAIKKPLNVASLLHLAFPAFRTLVEIPLLFALGNPRISYLPVQNGNEEATDSTHLLQTSESTAVASTGLSLAPEASKYGTFRTGRSLAPSVSNPTTRTPTPAPSAARIPHGKGASRSQDKEEINPDPSWGELIHRLGRITPYLWPSRSRALQLLAGLCIGLVVIGRFVNFLVPLAFAQVVRIFEQGSKVSPWPYLFAYVGLRFLQSSGGLAALRDTLWAPVLQYSDREMSLLSFNHLLNLSFNFHTHRKTGEVLRILDRGAAINHTFELLLFNIVPTFVDIFVALIFFTIYFEWTLSLLIFFVFAAYVAASVILTRYRTKLRRQMNERDIVTRGIHTDCLLNYETVKYFNGEEHESDRYKDAIRQYQTVEYKVIASLNLLNLVQNFIITVGLLVGSMIVALRVVHGQSQPHEFVFFITYLAQLYGPLNMLGFIYRSVNQSLVDTEKLLKLLNEPTDVNDKPDASDLIVEDGSIEFENVTFSYDGRTTALNGVSFKVPKRSSVALVGESGSGKSTILRLLYRFYDLKGGEGRILIDGKDIRDVTQASLRKAIGVVPQDPVLFNASIGYNIAYGKFDATTEEIEAAAKAAQMHERIVTFPDGYETKVGERGIRLSGGEKQRVAIARTLLKNPPILLLDEATSALDTSTEKDIQNALQHLVEGRSSLSIAHRLSTIKSADLILVLKDGQIVEQGNHTELLAMGGHFASMWADQVSANEDTSPTDKKSALAGYSVDGELAVPDTITAEPLVATPEVHAVEIPADGEVSGPAVVATTELTSADGTVVDEPIERDERAKTEPSAPVAFPSSGEEAIAFPTGDAPAAVTAPSSEAKESGVPLAFPSGGRDSPAPAGLAFPGSDSASVNTPSIGGTPGVTFQNVPTPARDGASPDLDQDGKRRRTLSTQGIQRLARRISISGRRQGSSTSIPAAIFNSLKRDNSSVSRGSGELARDEANKEGSVREDGSLANSANASPNIPNDSPSGSVSSDINKTKAKKDKKKEKKRKSTNLGTSITQD</sequence>
<accession>A0ACB8UFD8</accession>
<keyword evidence="2" id="KW-1185">Reference proteome</keyword>
<evidence type="ECO:0000313" key="2">
    <source>
        <dbReference type="Proteomes" id="UP001055072"/>
    </source>
</evidence>
<comment type="caution">
    <text evidence="1">The sequence shown here is derived from an EMBL/GenBank/DDBJ whole genome shotgun (WGS) entry which is preliminary data.</text>
</comment>
<gene>
    <name evidence="1" type="ORF">BDY19DRAFT_922216</name>
</gene>
<proteinExistence type="predicted"/>
<reference evidence="1" key="1">
    <citation type="journal article" date="2021" name="Environ. Microbiol.">
        <title>Gene family expansions and transcriptome signatures uncover fungal adaptations to wood decay.</title>
        <authorList>
            <person name="Hage H."/>
            <person name="Miyauchi S."/>
            <person name="Viragh M."/>
            <person name="Drula E."/>
            <person name="Min B."/>
            <person name="Chaduli D."/>
            <person name="Navarro D."/>
            <person name="Favel A."/>
            <person name="Norest M."/>
            <person name="Lesage-Meessen L."/>
            <person name="Balint B."/>
            <person name="Merenyi Z."/>
            <person name="de Eugenio L."/>
            <person name="Morin E."/>
            <person name="Martinez A.T."/>
            <person name="Baldrian P."/>
            <person name="Stursova M."/>
            <person name="Martinez M.J."/>
            <person name="Novotny C."/>
            <person name="Magnuson J.K."/>
            <person name="Spatafora J.W."/>
            <person name="Maurice S."/>
            <person name="Pangilinan J."/>
            <person name="Andreopoulos W."/>
            <person name="LaButti K."/>
            <person name="Hundley H."/>
            <person name="Na H."/>
            <person name="Kuo A."/>
            <person name="Barry K."/>
            <person name="Lipzen A."/>
            <person name="Henrissat B."/>
            <person name="Riley R."/>
            <person name="Ahrendt S."/>
            <person name="Nagy L.G."/>
            <person name="Grigoriev I.V."/>
            <person name="Martin F."/>
            <person name="Rosso M.N."/>
        </authorList>
    </citation>
    <scope>NUCLEOTIDE SEQUENCE</scope>
    <source>
        <strain evidence="1">CBS 384.51</strain>
    </source>
</reference>
<name>A0ACB8UFD8_9APHY</name>
<organism evidence="1 2">
    <name type="scientific">Irpex rosettiformis</name>
    <dbReference type="NCBI Taxonomy" id="378272"/>
    <lineage>
        <taxon>Eukaryota</taxon>
        <taxon>Fungi</taxon>
        <taxon>Dikarya</taxon>
        <taxon>Basidiomycota</taxon>
        <taxon>Agaricomycotina</taxon>
        <taxon>Agaricomycetes</taxon>
        <taxon>Polyporales</taxon>
        <taxon>Irpicaceae</taxon>
        <taxon>Irpex</taxon>
    </lineage>
</organism>
<protein>
    <submittedName>
        <fullName evidence="1">Uncharacterized protein</fullName>
    </submittedName>
</protein>
<dbReference type="Proteomes" id="UP001055072">
    <property type="component" value="Unassembled WGS sequence"/>
</dbReference>
<dbReference type="EMBL" id="MU274902">
    <property type="protein sequence ID" value="KAI0093127.1"/>
    <property type="molecule type" value="Genomic_DNA"/>
</dbReference>
<evidence type="ECO:0000313" key="1">
    <source>
        <dbReference type="EMBL" id="KAI0093127.1"/>
    </source>
</evidence>